<gene>
    <name evidence="2" type="ORF">QCD61_28375</name>
</gene>
<accession>A0ABY8PMS3</accession>
<feature type="transmembrane region" description="Helical" evidence="1">
    <location>
        <begin position="79"/>
        <end position="98"/>
    </location>
</feature>
<organism evidence="2 3">
    <name type="scientific">Pseudomonas viciae</name>
    <dbReference type="NCBI Taxonomy" id="2505979"/>
    <lineage>
        <taxon>Bacteria</taxon>
        <taxon>Pseudomonadati</taxon>
        <taxon>Pseudomonadota</taxon>
        <taxon>Gammaproteobacteria</taxon>
        <taxon>Pseudomonadales</taxon>
        <taxon>Pseudomonadaceae</taxon>
        <taxon>Pseudomonas</taxon>
    </lineage>
</organism>
<sequence>MNHNCHGEFFTVSGARQYRCSADSSITSSAVRNGDSCPSCGRTIVAVSEGVQKSTKDTSAPSTGALGLSVARRRLKAPGYLETGALLVGVAAIYLYLFQPFWPASRASALFSLAAVVFLMAIAMRKKALVVRALLCGVPAAIAAGAWLFWVSSLPANTEAPLKDVEPLFADPQTRSDVLSAFMDNRAFALSVEQLERIRARTYLKYLDKYLEPFAMPPTRPEPPEVREKFIAAMCEAKDFSTSRICTDRKYKRDLATISIEQFAGAKRAQKVESVKTTFNQDGTLTVGALLTYEDGQQENCNFVMVAELAKQNGGKGLKIDPKSRLCTPVAKTN</sequence>
<name>A0ABY8PMS3_9PSED</name>
<dbReference type="EMBL" id="CP123772">
    <property type="protein sequence ID" value="WGO96416.1"/>
    <property type="molecule type" value="Genomic_DNA"/>
</dbReference>
<evidence type="ECO:0000313" key="3">
    <source>
        <dbReference type="Proteomes" id="UP001227386"/>
    </source>
</evidence>
<feature type="transmembrane region" description="Helical" evidence="1">
    <location>
        <begin position="104"/>
        <end position="122"/>
    </location>
</feature>
<feature type="transmembrane region" description="Helical" evidence="1">
    <location>
        <begin position="129"/>
        <end position="150"/>
    </location>
</feature>
<geneLocation type="plasmid" evidence="2 3">
    <name>unnamed</name>
</geneLocation>
<keyword evidence="1" id="KW-0812">Transmembrane</keyword>
<keyword evidence="2" id="KW-0614">Plasmid</keyword>
<proteinExistence type="predicted"/>
<keyword evidence="3" id="KW-1185">Reference proteome</keyword>
<keyword evidence="1" id="KW-1133">Transmembrane helix</keyword>
<dbReference type="RefSeq" id="WP_280944999.1">
    <property type="nucleotide sequence ID" value="NZ_CP123772.1"/>
</dbReference>
<protein>
    <submittedName>
        <fullName evidence="2">Uncharacterized protein</fullName>
    </submittedName>
</protein>
<evidence type="ECO:0000256" key="1">
    <source>
        <dbReference type="SAM" id="Phobius"/>
    </source>
</evidence>
<reference evidence="2 3" key="1">
    <citation type="journal article" date="2012" name="Appl. Soil Ecol.">
        <title>Isolation and characterization of new plant growth-promoting bacterial endophytes.</title>
        <authorList>
            <person name="Rashid S."/>
            <person name="Charles T.C."/>
            <person name="Glick B.R."/>
        </authorList>
    </citation>
    <scope>NUCLEOTIDE SEQUENCE [LARGE SCALE GENOMIC DNA]</scope>
    <source>
        <strain evidence="2 3">YsS1</strain>
        <plasmid evidence="2 3">unnamed</plasmid>
    </source>
</reference>
<keyword evidence="1" id="KW-0472">Membrane</keyword>
<evidence type="ECO:0000313" key="2">
    <source>
        <dbReference type="EMBL" id="WGO96416.1"/>
    </source>
</evidence>
<dbReference type="Proteomes" id="UP001227386">
    <property type="component" value="Plasmid unnamed"/>
</dbReference>